<evidence type="ECO:0000256" key="5">
    <source>
        <dbReference type="ARBA" id="ARBA00022692"/>
    </source>
</evidence>
<comment type="similarity">
    <text evidence="9">Belongs to the FtsQ/DivIB family. FtsQ subfamily.</text>
</comment>
<evidence type="ECO:0000256" key="1">
    <source>
        <dbReference type="ARBA" id="ARBA00004370"/>
    </source>
</evidence>
<dbReference type="HAMAP" id="MF_00911">
    <property type="entry name" value="FtsQ_subfam"/>
    <property type="match status" value="1"/>
</dbReference>
<dbReference type="Gene3D" id="3.40.50.11690">
    <property type="entry name" value="Cell division protein FtsQ/DivIB"/>
    <property type="match status" value="1"/>
</dbReference>
<evidence type="ECO:0000313" key="11">
    <source>
        <dbReference type="EMBL" id="BAB19204.1"/>
    </source>
</evidence>
<protein>
    <recommendedName>
        <fullName evidence="9">Cell division protein FtsQ</fullName>
    </recommendedName>
</protein>
<reference evidence="11" key="1">
    <citation type="submission" date="2000-12" db="EMBL/GenBank/DDBJ databases">
        <title>Isolation and characterization of dcw gene cluster for cell division and cell wall synthesis from a deep-sea piezophilic Shewanella violacea.</title>
        <authorList>
            <person name="Ishii A."/>
            <person name="Nakasone K."/>
            <person name="Sato T."/>
            <person name="Sugai M."/>
            <person name="Wachi M."/>
            <person name="Nagai K."/>
            <person name="Kato C."/>
        </authorList>
    </citation>
    <scope>NUCLEOTIDE SEQUENCE</scope>
</reference>
<comment type="subunit">
    <text evidence="9">Part of a complex composed of FtsB, FtsL and FtsQ.</text>
</comment>
<dbReference type="Gene3D" id="3.10.20.310">
    <property type="entry name" value="membrane protein fhac"/>
    <property type="match status" value="1"/>
</dbReference>
<dbReference type="InterPro" id="IPR034746">
    <property type="entry name" value="POTRA"/>
</dbReference>
<dbReference type="GO" id="GO:0090529">
    <property type="term" value="P:cell septum assembly"/>
    <property type="evidence" value="ECO:0007669"/>
    <property type="project" value="InterPro"/>
</dbReference>
<keyword evidence="6 9" id="KW-1133">Transmembrane helix</keyword>
<comment type="subcellular location">
    <subcellularLocation>
        <location evidence="9">Cell inner membrane</location>
        <topology evidence="9">Single-pass type II membrane protein</topology>
    </subcellularLocation>
    <subcellularLocation>
        <location evidence="1">Membrane</location>
    </subcellularLocation>
    <text evidence="9">Localizes to the division septum.</text>
</comment>
<dbReference type="InterPro" id="IPR005548">
    <property type="entry name" value="Cell_div_FtsQ/DivIB_C"/>
</dbReference>
<keyword evidence="4 9" id="KW-0132">Cell division</keyword>
<dbReference type="PROSITE" id="PS51779">
    <property type="entry name" value="POTRA"/>
    <property type="match status" value="1"/>
</dbReference>
<dbReference type="InterPro" id="IPR013685">
    <property type="entry name" value="POTRA_FtsQ_type"/>
</dbReference>
<evidence type="ECO:0000256" key="6">
    <source>
        <dbReference type="ARBA" id="ARBA00022989"/>
    </source>
</evidence>
<keyword evidence="2 9" id="KW-1003">Cell membrane</keyword>
<evidence type="ECO:0000256" key="8">
    <source>
        <dbReference type="ARBA" id="ARBA00023306"/>
    </source>
</evidence>
<dbReference type="GO" id="GO:0005886">
    <property type="term" value="C:plasma membrane"/>
    <property type="evidence" value="ECO:0007669"/>
    <property type="project" value="UniProtKB-SubCell"/>
</dbReference>
<dbReference type="Pfam" id="PF03799">
    <property type="entry name" value="FtsQ_DivIB_C"/>
    <property type="match status" value="1"/>
</dbReference>
<organism evidence="11">
    <name type="scientific">Shewanella violacea</name>
    <dbReference type="NCBI Taxonomy" id="60217"/>
    <lineage>
        <taxon>Bacteria</taxon>
        <taxon>Pseudomonadati</taxon>
        <taxon>Pseudomonadota</taxon>
        <taxon>Gammaproteobacteria</taxon>
        <taxon>Alteromonadales</taxon>
        <taxon>Shewanellaceae</taxon>
        <taxon>Shewanella</taxon>
    </lineage>
</organism>
<accession>Q9F1M8</accession>
<evidence type="ECO:0000259" key="10">
    <source>
        <dbReference type="PROSITE" id="PS51779"/>
    </source>
</evidence>
<proteinExistence type="inferred from homology"/>
<dbReference type="EMBL" id="AB052554">
    <property type="protein sequence ID" value="BAB19204.1"/>
    <property type="molecule type" value="Genomic_DNA"/>
</dbReference>
<dbReference type="AlphaFoldDB" id="Q9F1M8"/>
<sequence length="270" mass="30815">MKRVYTKRKIDGGILVSWREVGSRWKARLSQMDWYLCFGLTFLFFVVMGLSIAAWKLNLILHDADALPIEAVAVKGERIHTSDKEIRTALQDLMQRSFFSADVNQVQEALEALPWVYQASVRREWPAKLKVYLVEQHAVAHWNGDAWLNDLGEVFDAPQKEDIGPLPRLAGPEAESQIVLTTYRQVSELLKINGFDLEGLSLSPRHAWHGVLDSGIMLELGREDKMARIQRFINVYPTLIKQEKEVAKVDLRYDTGLAVGWVNAQKRASK</sequence>
<evidence type="ECO:0000256" key="3">
    <source>
        <dbReference type="ARBA" id="ARBA00022519"/>
    </source>
</evidence>
<name>Q9F1M8_SHEVI</name>
<keyword evidence="7 9" id="KW-0472">Membrane</keyword>
<evidence type="ECO:0000256" key="4">
    <source>
        <dbReference type="ARBA" id="ARBA00022618"/>
    </source>
</evidence>
<dbReference type="GO" id="GO:0032153">
    <property type="term" value="C:cell division site"/>
    <property type="evidence" value="ECO:0007669"/>
    <property type="project" value="UniProtKB-UniRule"/>
</dbReference>
<feature type="domain" description="POTRA" evidence="10">
    <location>
        <begin position="67"/>
        <end position="136"/>
    </location>
</feature>
<gene>
    <name evidence="9 11" type="primary">ftsQ</name>
</gene>
<comment type="function">
    <text evidence="9">Essential cell division protein. May link together the upstream cell division proteins, which are predominantly cytoplasmic, with the downstream cell division proteins, which are predominantly periplasmic. May control correct divisome assembly.</text>
</comment>
<evidence type="ECO:0000256" key="7">
    <source>
        <dbReference type="ARBA" id="ARBA00023136"/>
    </source>
</evidence>
<evidence type="ECO:0000256" key="2">
    <source>
        <dbReference type="ARBA" id="ARBA00022475"/>
    </source>
</evidence>
<dbReference type="GO" id="GO:0043093">
    <property type="term" value="P:FtsZ-dependent cytokinesis"/>
    <property type="evidence" value="ECO:0007669"/>
    <property type="project" value="UniProtKB-UniRule"/>
</dbReference>
<dbReference type="PANTHER" id="PTHR35851:SF1">
    <property type="entry name" value="CELL DIVISION PROTEIN FTSQ"/>
    <property type="match status" value="1"/>
</dbReference>
<feature type="transmembrane region" description="Helical" evidence="9">
    <location>
        <begin position="34"/>
        <end position="55"/>
    </location>
</feature>
<evidence type="ECO:0000256" key="9">
    <source>
        <dbReference type="HAMAP-Rule" id="MF_00911"/>
    </source>
</evidence>
<dbReference type="InterPro" id="IPR026579">
    <property type="entry name" value="FtsQ"/>
</dbReference>
<keyword evidence="5 9" id="KW-0812">Transmembrane</keyword>
<keyword evidence="8 9" id="KW-0131">Cell cycle</keyword>
<dbReference type="Pfam" id="PF08478">
    <property type="entry name" value="POTRA_1"/>
    <property type="match status" value="1"/>
</dbReference>
<dbReference type="InterPro" id="IPR045335">
    <property type="entry name" value="FtsQ_C_sf"/>
</dbReference>
<dbReference type="PANTHER" id="PTHR35851">
    <property type="entry name" value="CELL DIVISION PROTEIN FTSQ"/>
    <property type="match status" value="1"/>
</dbReference>
<keyword evidence="3 9" id="KW-0997">Cell inner membrane</keyword>